<protein>
    <submittedName>
        <fullName evidence="3">DUF1648 domain-containing protein</fullName>
    </submittedName>
</protein>
<name>A0ABW4HQ83_9BACI</name>
<evidence type="ECO:0000313" key="3">
    <source>
        <dbReference type="EMBL" id="MFD1607217.1"/>
    </source>
</evidence>
<feature type="transmembrane region" description="Helical" evidence="1">
    <location>
        <begin position="118"/>
        <end position="137"/>
    </location>
</feature>
<accession>A0ABW4HQ83</accession>
<feature type="transmembrane region" description="Helical" evidence="1">
    <location>
        <begin position="58"/>
        <end position="80"/>
    </location>
</feature>
<organism evidence="3 4">
    <name type="scientific">Oceanobacillus luteolus</name>
    <dbReference type="NCBI Taxonomy" id="1274358"/>
    <lineage>
        <taxon>Bacteria</taxon>
        <taxon>Bacillati</taxon>
        <taxon>Bacillota</taxon>
        <taxon>Bacilli</taxon>
        <taxon>Bacillales</taxon>
        <taxon>Bacillaceae</taxon>
        <taxon>Oceanobacillus</taxon>
    </lineage>
</organism>
<sequence>MWRRIQKYYPPGLDILTFSVMFGIFIYVFFMYGKLPDEIPIHFNTAGEADDWGNKATLFGLMLIHFHAVVLMFVLNYFLIIRSADTVDSLQLINIPFVNKEELTEEQIGMVKANIARMFAITNLILSFMFSVIYYDIIQHALGEPDKLGFGFEVLLVLLFIPIFYYVRKTYRDVKTR</sequence>
<keyword evidence="4" id="KW-1185">Reference proteome</keyword>
<keyword evidence="1" id="KW-1133">Transmembrane helix</keyword>
<dbReference type="RefSeq" id="WP_379596550.1">
    <property type="nucleotide sequence ID" value="NZ_JBHUDE010000028.1"/>
</dbReference>
<reference evidence="4" key="1">
    <citation type="journal article" date="2019" name="Int. J. Syst. Evol. Microbiol.">
        <title>The Global Catalogue of Microorganisms (GCM) 10K type strain sequencing project: providing services to taxonomists for standard genome sequencing and annotation.</title>
        <authorList>
            <consortium name="The Broad Institute Genomics Platform"/>
            <consortium name="The Broad Institute Genome Sequencing Center for Infectious Disease"/>
            <person name="Wu L."/>
            <person name="Ma J."/>
        </authorList>
    </citation>
    <scope>NUCLEOTIDE SEQUENCE [LARGE SCALE GENOMIC DNA]</scope>
    <source>
        <strain evidence="4">CGMCC 1.12376</strain>
    </source>
</reference>
<feature type="transmembrane region" description="Helical" evidence="1">
    <location>
        <begin position="12"/>
        <end position="32"/>
    </location>
</feature>
<feature type="domain" description="DUF1648" evidence="2">
    <location>
        <begin position="22"/>
        <end position="64"/>
    </location>
</feature>
<evidence type="ECO:0000313" key="4">
    <source>
        <dbReference type="Proteomes" id="UP001597221"/>
    </source>
</evidence>
<gene>
    <name evidence="3" type="ORF">ACFSBH_06080</name>
</gene>
<dbReference type="Pfam" id="PF07853">
    <property type="entry name" value="DUF1648"/>
    <property type="match status" value="1"/>
</dbReference>
<comment type="caution">
    <text evidence="3">The sequence shown here is derived from an EMBL/GenBank/DDBJ whole genome shotgun (WGS) entry which is preliminary data.</text>
</comment>
<evidence type="ECO:0000256" key="1">
    <source>
        <dbReference type="SAM" id="Phobius"/>
    </source>
</evidence>
<dbReference type="Proteomes" id="UP001597221">
    <property type="component" value="Unassembled WGS sequence"/>
</dbReference>
<keyword evidence="1" id="KW-0812">Transmembrane</keyword>
<evidence type="ECO:0000259" key="2">
    <source>
        <dbReference type="Pfam" id="PF07853"/>
    </source>
</evidence>
<dbReference type="InterPro" id="IPR012867">
    <property type="entry name" value="DUF1648"/>
</dbReference>
<keyword evidence="1" id="KW-0472">Membrane</keyword>
<proteinExistence type="predicted"/>
<feature type="transmembrane region" description="Helical" evidence="1">
    <location>
        <begin position="149"/>
        <end position="167"/>
    </location>
</feature>
<dbReference type="EMBL" id="JBHUDE010000028">
    <property type="protein sequence ID" value="MFD1607217.1"/>
    <property type="molecule type" value="Genomic_DNA"/>
</dbReference>